<evidence type="ECO:0000256" key="1">
    <source>
        <dbReference type="SAM" id="Phobius"/>
    </source>
</evidence>
<dbReference type="EMBL" id="JOJR01017029">
    <property type="protein sequence ID" value="RCN24754.1"/>
    <property type="molecule type" value="Genomic_DNA"/>
</dbReference>
<dbReference type="OrthoDB" id="5868556at2759"/>
<accession>A0A368EY67</accession>
<dbReference type="AlphaFoldDB" id="A0A368EY67"/>
<evidence type="ECO:0000313" key="3">
    <source>
        <dbReference type="Proteomes" id="UP000252519"/>
    </source>
</evidence>
<comment type="caution">
    <text evidence="2">The sequence shown here is derived from an EMBL/GenBank/DDBJ whole genome shotgun (WGS) entry which is preliminary data.</text>
</comment>
<reference evidence="2 3" key="1">
    <citation type="submission" date="2014-10" db="EMBL/GenBank/DDBJ databases">
        <title>Draft genome of the hookworm Ancylostoma caninum.</title>
        <authorList>
            <person name="Mitreva M."/>
        </authorList>
    </citation>
    <scope>NUCLEOTIDE SEQUENCE [LARGE SCALE GENOMIC DNA]</scope>
    <source>
        <strain evidence="2 3">Baltimore</strain>
    </source>
</reference>
<feature type="transmembrane region" description="Helical" evidence="1">
    <location>
        <begin position="12"/>
        <end position="34"/>
    </location>
</feature>
<gene>
    <name evidence="2" type="ORF">ANCCAN_29543</name>
</gene>
<proteinExistence type="predicted"/>
<keyword evidence="1" id="KW-1133">Transmembrane helix</keyword>
<name>A0A368EY67_ANCCA</name>
<organism evidence="2 3">
    <name type="scientific">Ancylostoma caninum</name>
    <name type="common">Dog hookworm</name>
    <dbReference type="NCBI Taxonomy" id="29170"/>
    <lineage>
        <taxon>Eukaryota</taxon>
        <taxon>Metazoa</taxon>
        <taxon>Ecdysozoa</taxon>
        <taxon>Nematoda</taxon>
        <taxon>Chromadorea</taxon>
        <taxon>Rhabditida</taxon>
        <taxon>Rhabditina</taxon>
        <taxon>Rhabditomorpha</taxon>
        <taxon>Strongyloidea</taxon>
        <taxon>Ancylostomatidae</taxon>
        <taxon>Ancylostomatinae</taxon>
        <taxon>Ancylostoma</taxon>
    </lineage>
</organism>
<keyword evidence="3" id="KW-1185">Reference proteome</keyword>
<evidence type="ECO:0000313" key="2">
    <source>
        <dbReference type="EMBL" id="RCN24754.1"/>
    </source>
</evidence>
<keyword evidence="1" id="KW-0472">Membrane</keyword>
<keyword evidence="1" id="KW-0812">Transmembrane</keyword>
<dbReference type="Proteomes" id="UP000252519">
    <property type="component" value="Unassembled WGS sequence"/>
</dbReference>
<sequence length="67" mass="7675">MNIESQPMLEDLLYELLPVLGFAMSASSLLIIVVMRKSCGAFRFTVWFAINERLIEDKRSAALQRKI</sequence>
<protein>
    <submittedName>
        <fullName evidence="2">Uncharacterized protein</fullName>
    </submittedName>
</protein>